<protein>
    <submittedName>
        <fullName evidence="2">Uncharacterized protein</fullName>
    </submittedName>
</protein>
<keyword evidence="1" id="KW-0812">Transmembrane</keyword>
<keyword evidence="3" id="KW-1185">Reference proteome</keyword>
<sequence length="115" mass="13058">MDQTTLVTPHHVQISERRLKCVRSICSVWRIYFIGVILDVGGIVSMLLSCAKDTGSRDLFEEAFKLFCRWFRVPSLPCFCLALLLVFFDEVMDGPLSIYHTTVGVIVGMHYEGVL</sequence>
<feature type="transmembrane region" description="Helical" evidence="1">
    <location>
        <begin position="29"/>
        <end position="49"/>
    </location>
</feature>
<feature type="transmembrane region" description="Helical" evidence="1">
    <location>
        <begin position="70"/>
        <end position="88"/>
    </location>
</feature>
<accession>A0A5N6VKD2</accession>
<keyword evidence="1" id="KW-0472">Membrane</keyword>
<evidence type="ECO:0000313" key="2">
    <source>
        <dbReference type="EMBL" id="KAE8308841.1"/>
    </source>
</evidence>
<proteinExistence type="predicted"/>
<keyword evidence="1" id="KW-1133">Transmembrane helix</keyword>
<dbReference type="AlphaFoldDB" id="A0A5N6VKD2"/>
<name>A0A5N6VKD2_9EURO</name>
<dbReference type="Proteomes" id="UP000325433">
    <property type="component" value="Unassembled WGS sequence"/>
</dbReference>
<evidence type="ECO:0000313" key="3">
    <source>
        <dbReference type="Proteomes" id="UP000325433"/>
    </source>
</evidence>
<reference evidence="3" key="1">
    <citation type="submission" date="2019-04" db="EMBL/GenBank/DDBJ databases">
        <title>Friends and foes A comparative genomics studyof 23 Aspergillus species from section Flavi.</title>
        <authorList>
            <consortium name="DOE Joint Genome Institute"/>
            <person name="Kjaerbolling I."/>
            <person name="Vesth T."/>
            <person name="Frisvad J.C."/>
            <person name="Nybo J.L."/>
            <person name="Theobald S."/>
            <person name="Kildgaard S."/>
            <person name="Isbrandt T."/>
            <person name="Kuo A."/>
            <person name="Sato A."/>
            <person name="Lyhne E.K."/>
            <person name="Kogle M.E."/>
            <person name="Wiebenga A."/>
            <person name="Kun R.S."/>
            <person name="Lubbers R.J."/>
            <person name="Makela M.R."/>
            <person name="Barry K."/>
            <person name="Chovatia M."/>
            <person name="Clum A."/>
            <person name="Daum C."/>
            <person name="Haridas S."/>
            <person name="He G."/>
            <person name="LaButti K."/>
            <person name="Lipzen A."/>
            <person name="Mondo S."/>
            <person name="Riley R."/>
            <person name="Salamov A."/>
            <person name="Simmons B.A."/>
            <person name="Magnuson J.K."/>
            <person name="Henrissat B."/>
            <person name="Mortensen U.H."/>
            <person name="Larsen T.O."/>
            <person name="Devries R.P."/>
            <person name="Grigoriev I.V."/>
            <person name="Machida M."/>
            <person name="Baker S.E."/>
            <person name="Andersen M.R."/>
        </authorList>
    </citation>
    <scope>NUCLEOTIDE SEQUENCE [LARGE SCALE GENOMIC DNA]</scope>
    <source>
        <strain evidence="3">CBS 130015</strain>
    </source>
</reference>
<organism evidence="2 3">
    <name type="scientific">Aspergillus transmontanensis</name>
    <dbReference type="NCBI Taxonomy" id="1034304"/>
    <lineage>
        <taxon>Eukaryota</taxon>
        <taxon>Fungi</taxon>
        <taxon>Dikarya</taxon>
        <taxon>Ascomycota</taxon>
        <taxon>Pezizomycotina</taxon>
        <taxon>Eurotiomycetes</taxon>
        <taxon>Eurotiomycetidae</taxon>
        <taxon>Eurotiales</taxon>
        <taxon>Aspergillaceae</taxon>
        <taxon>Aspergillus</taxon>
        <taxon>Aspergillus subgen. Circumdati</taxon>
    </lineage>
</organism>
<gene>
    <name evidence="2" type="ORF">BDV41DRAFT_476888</name>
</gene>
<dbReference type="EMBL" id="ML738377">
    <property type="protein sequence ID" value="KAE8308841.1"/>
    <property type="molecule type" value="Genomic_DNA"/>
</dbReference>
<evidence type="ECO:0000256" key="1">
    <source>
        <dbReference type="SAM" id="Phobius"/>
    </source>
</evidence>